<keyword evidence="1" id="KW-0472">Membrane</keyword>
<dbReference type="AlphaFoldDB" id="A0A1A9WMD3"/>
<evidence type="ECO:0000313" key="2">
    <source>
        <dbReference type="EnsemblMetazoa" id="GBRI024901-PA"/>
    </source>
</evidence>
<proteinExistence type="predicted"/>
<keyword evidence="1" id="KW-0812">Transmembrane</keyword>
<reference evidence="3" key="1">
    <citation type="submission" date="2014-03" db="EMBL/GenBank/DDBJ databases">
        <authorList>
            <person name="Aksoy S."/>
            <person name="Warren W."/>
            <person name="Wilson R.K."/>
        </authorList>
    </citation>
    <scope>NUCLEOTIDE SEQUENCE [LARGE SCALE GENOMIC DNA]</scope>
    <source>
        <strain evidence="3">IAEA</strain>
    </source>
</reference>
<evidence type="ECO:0000256" key="1">
    <source>
        <dbReference type="SAM" id="Phobius"/>
    </source>
</evidence>
<sequence length="175" mass="19705">MACATYNSSMCQTVRLPGVLACDNHRESLLCTFFARIYLDNLEVTILKITRRKIFEKLLGLSIAAIIATTTTTIGGSFYRHTFNVLQIVRKIFLNLSHISLGGTPQNGLSQLKHLLIKGDPHETVNTSIQKKTTTKQATTHQRTRAYRHAEIDEITTITHSYDHVPRIIVGRLCL</sequence>
<accession>A0A1A9WMD3</accession>
<dbReference type="VEuPathDB" id="VectorBase:GBRI024901"/>
<evidence type="ECO:0000313" key="3">
    <source>
        <dbReference type="Proteomes" id="UP000091820"/>
    </source>
</evidence>
<dbReference type="EnsemblMetazoa" id="GBRI024901-RA">
    <property type="protein sequence ID" value="GBRI024901-PA"/>
    <property type="gene ID" value="GBRI024901"/>
</dbReference>
<name>A0A1A9WMD3_9MUSC</name>
<dbReference type="Proteomes" id="UP000091820">
    <property type="component" value="Unassembled WGS sequence"/>
</dbReference>
<keyword evidence="3" id="KW-1185">Reference proteome</keyword>
<protein>
    <submittedName>
        <fullName evidence="2">Uncharacterized protein</fullName>
    </submittedName>
</protein>
<keyword evidence="1" id="KW-1133">Transmembrane helix</keyword>
<feature type="transmembrane region" description="Helical" evidence="1">
    <location>
        <begin position="58"/>
        <end position="79"/>
    </location>
</feature>
<organism evidence="2 3">
    <name type="scientific">Glossina brevipalpis</name>
    <dbReference type="NCBI Taxonomy" id="37001"/>
    <lineage>
        <taxon>Eukaryota</taxon>
        <taxon>Metazoa</taxon>
        <taxon>Ecdysozoa</taxon>
        <taxon>Arthropoda</taxon>
        <taxon>Hexapoda</taxon>
        <taxon>Insecta</taxon>
        <taxon>Pterygota</taxon>
        <taxon>Neoptera</taxon>
        <taxon>Endopterygota</taxon>
        <taxon>Diptera</taxon>
        <taxon>Brachycera</taxon>
        <taxon>Muscomorpha</taxon>
        <taxon>Hippoboscoidea</taxon>
        <taxon>Glossinidae</taxon>
        <taxon>Glossina</taxon>
    </lineage>
</organism>
<reference evidence="2" key="2">
    <citation type="submission" date="2020-05" db="UniProtKB">
        <authorList>
            <consortium name="EnsemblMetazoa"/>
        </authorList>
    </citation>
    <scope>IDENTIFICATION</scope>
    <source>
        <strain evidence="2">IAEA</strain>
    </source>
</reference>